<evidence type="ECO:0000313" key="2">
    <source>
        <dbReference type="Proteomes" id="UP001293254"/>
    </source>
</evidence>
<reference evidence="1" key="2">
    <citation type="journal article" date="2024" name="Plant">
        <title>Genomic evolution and insights into agronomic trait innovations of Sesamum species.</title>
        <authorList>
            <person name="Miao H."/>
            <person name="Wang L."/>
            <person name="Qu L."/>
            <person name="Liu H."/>
            <person name="Sun Y."/>
            <person name="Le M."/>
            <person name="Wang Q."/>
            <person name="Wei S."/>
            <person name="Zheng Y."/>
            <person name="Lin W."/>
            <person name="Duan Y."/>
            <person name="Cao H."/>
            <person name="Xiong S."/>
            <person name="Wang X."/>
            <person name="Wei L."/>
            <person name="Li C."/>
            <person name="Ma Q."/>
            <person name="Ju M."/>
            <person name="Zhao R."/>
            <person name="Li G."/>
            <person name="Mu C."/>
            <person name="Tian Q."/>
            <person name="Mei H."/>
            <person name="Zhang T."/>
            <person name="Gao T."/>
            <person name="Zhang H."/>
        </authorList>
    </citation>
    <scope>NUCLEOTIDE SEQUENCE</scope>
    <source>
        <strain evidence="1">3651</strain>
    </source>
</reference>
<dbReference type="AlphaFoldDB" id="A0AAE1Y0R6"/>
<evidence type="ECO:0000313" key="1">
    <source>
        <dbReference type="EMBL" id="KAK4421661.1"/>
    </source>
</evidence>
<proteinExistence type="predicted"/>
<keyword evidence="2" id="KW-1185">Reference proteome</keyword>
<dbReference type="EMBL" id="JACGWO010000008">
    <property type="protein sequence ID" value="KAK4421661.1"/>
    <property type="molecule type" value="Genomic_DNA"/>
</dbReference>
<reference evidence="1" key="1">
    <citation type="submission" date="2020-06" db="EMBL/GenBank/DDBJ databases">
        <authorList>
            <person name="Li T."/>
            <person name="Hu X."/>
            <person name="Zhang T."/>
            <person name="Song X."/>
            <person name="Zhang H."/>
            <person name="Dai N."/>
            <person name="Sheng W."/>
            <person name="Hou X."/>
            <person name="Wei L."/>
        </authorList>
    </citation>
    <scope>NUCLEOTIDE SEQUENCE</scope>
    <source>
        <strain evidence="1">3651</strain>
        <tissue evidence="1">Leaf</tissue>
    </source>
</reference>
<dbReference type="Proteomes" id="UP001293254">
    <property type="component" value="Unassembled WGS sequence"/>
</dbReference>
<accession>A0AAE1Y0R6</accession>
<organism evidence="1 2">
    <name type="scientific">Sesamum alatum</name>
    <dbReference type="NCBI Taxonomy" id="300844"/>
    <lineage>
        <taxon>Eukaryota</taxon>
        <taxon>Viridiplantae</taxon>
        <taxon>Streptophyta</taxon>
        <taxon>Embryophyta</taxon>
        <taxon>Tracheophyta</taxon>
        <taxon>Spermatophyta</taxon>
        <taxon>Magnoliopsida</taxon>
        <taxon>eudicotyledons</taxon>
        <taxon>Gunneridae</taxon>
        <taxon>Pentapetalae</taxon>
        <taxon>asterids</taxon>
        <taxon>lamiids</taxon>
        <taxon>Lamiales</taxon>
        <taxon>Pedaliaceae</taxon>
        <taxon>Sesamum</taxon>
    </lineage>
</organism>
<sequence length="131" mass="15023">MECHMKCDDEGKKFGSKITIWIYLTIRVSTIRPEVEEDTLMCSAQYCLHIFISERESELREKSKERMKTVAMDYFGEGEEQSGGVTVAMDVDDVDSSLDLFGEGPVLDLHRLADADFFNSFQDDFDDEDIN</sequence>
<comment type="caution">
    <text evidence="1">The sequence shown here is derived from an EMBL/GenBank/DDBJ whole genome shotgun (WGS) entry which is preliminary data.</text>
</comment>
<gene>
    <name evidence="1" type="ORF">Salat_2116700</name>
</gene>
<name>A0AAE1Y0R6_9LAMI</name>
<protein>
    <submittedName>
        <fullName evidence="1">Small acidic protein 1</fullName>
    </submittedName>
</protein>